<proteinExistence type="predicted"/>
<gene>
    <name evidence="1" type="ORF">MYMAC_004390</name>
</gene>
<sequence length="298" mass="33618">MIHWPSAVVSALSRNRAVLFIGAGISAGSRDAEGKRPPAWGGLLDTAAKKCTTVQRRVRALIRAGDLLTACELISGDLAEDWREFLKQQFLIKYNHNKNHEHIHNLGQQIVITPNFDKIYDIYASNQSDPVVVKWARDHDIVSDLRMGRRIILKVHGTIDHPESIIITRSEYARSRIKDYAFFKVVDSLLLINTTIFLGCGLSDPDVQLILETQALRHTPDQPHYFVTSERLTDQEKAILKSTRGLRVITYNSRNNHAELTEGLAALAEKVSIERKSFLARQIERESSAPNYSIIDIG</sequence>
<name>A0A250JY15_9BACT</name>
<keyword evidence="2" id="KW-1185">Reference proteome</keyword>
<evidence type="ECO:0000313" key="1">
    <source>
        <dbReference type="EMBL" id="ATB48759.1"/>
    </source>
</evidence>
<dbReference type="KEGG" id="mmas:MYMAC_004390"/>
<organism evidence="1 2">
    <name type="scientific">Corallococcus macrosporus DSM 14697</name>
    <dbReference type="NCBI Taxonomy" id="1189310"/>
    <lineage>
        <taxon>Bacteria</taxon>
        <taxon>Pseudomonadati</taxon>
        <taxon>Myxococcota</taxon>
        <taxon>Myxococcia</taxon>
        <taxon>Myxococcales</taxon>
        <taxon>Cystobacterineae</taxon>
        <taxon>Myxococcaceae</taxon>
        <taxon>Corallococcus</taxon>
    </lineage>
</organism>
<protein>
    <submittedName>
        <fullName evidence="1">Sir2-like protein</fullName>
    </submittedName>
</protein>
<evidence type="ECO:0000313" key="2">
    <source>
        <dbReference type="Proteomes" id="UP000217343"/>
    </source>
</evidence>
<dbReference type="Proteomes" id="UP000217343">
    <property type="component" value="Chromosome"/>
</dbReference>
<dbReference type="EMBL" id="CP022203">
    <property type="protein sequence ID" value="ATB48759.1"/>
    <property type="molecule type" value="Genomic_DNA"/>
</dbReference>
<reference evidence="1 2" key="1">
    <citation type="submission" date="2017-06" db="EMBL/GenBank/DDBJ databases">
        <title>Sequencing and comparative analysis of myxobacterial genomes.</title>
        <authorList>
            <person name="Rupp O."/>
            <person name="Goesmann A."/>
            <person name="Sogaard-Andersen L."/>
        </authorList>
    </citation>
    <scope>NUCLEOTIDE SEQUENCE [LARGE SCALE GENOMIC DNA]</scope>
    <source>
        <strain evidence="1 2">DSM 14697</strain>
    </source>
</reference>
<dbReference type="OrthoDB" id="5480778at2"/>
<dbReference type="RefSeq" id="WP_095959534.1">
    <property type="nucleotide sequence ID" value="NZ_CP022203.1"/>
</dbReference>
<dbReference type="Pfam" id="PF13289">
    <property type="entry name" value="SIR2_2"/>
    <property type="match status" value="1"/>
</dbReference>
<dbReference type="AlphaFoldDB" id="A0A250JY15"/>
<accession>A0A250JY15</accession>